<dbReference type="AlphaFoldDB" id="A0A540K422"/>
<gene>
    <name evidence="1" type="ORF">C1H46_045486</name>
</gene>
<sequence>MEILKVVKFKRCLGRGRKKKLLVVVQMKEYPLISLVKHNARTHGGERVHREFSNRRRK</sequence>
<proteinExistence type="predicted"/>
<comment type="caution">
    <text evidence="1">The sequence shown here is derived from an EMBL/GenBank/DDBJ whole genome shotgun (WGS) entry which is preliminary data.</text>
</comment>
<name>A0A540K422_MALBA</name>
<dbReference type="Proteomes" id="UP000315295">
    <property type="component" value="Unassembled WGS sequence"/>
</dbReference>
<accession>A0A540K422</accession>
<evidence type="ECO:0000313" key="2">
    <source>
        <dbReference type="Proteomes" id="UP000315295"/>
    </source>
</evidence>
<keyword evidence="2" id="KW-1185">Reference proteome</keyword>
<organism evidence="1 2">
    <name type="scientific">Malus baccata</name>
    <name type="common">Siberian crab apple</name>
    <name type="synonym">Pyrus baccata</name>
    <dbReference type="NCBI Taxonomy" id="106549"/>
    <lineage>
        <taxon>Eukaryota</taxon>
        <taxon>Viridiplantae</taxon>
        <taxon>Streptophyta</taxon>
        <taxon>Embryophyta</taxon>
        <taxon>Tracheophyta</taxon>
        <taxon>Spermatophyta</taxon>
        <taxon>Magnoliopsida</taxon>
        <taxon>eudicotyledons</taxon>
        <taxon>Gunneridae</taxon>
        <taxon>Pentapetalae</taxon>
        <taxon>rosids</taxon>
        <taxon>fabids</taxon>
        <taxon>Rosales</taxon>
        <taxon>Rosaceae</taxon>
        <taxon>Amygdaloideae</taxon>
        <taxon>Maleae</taxon>
        <taxon>Malus</taxon>
    </lineage>
</organism>
<protein>
    <submittedName>
        <fullName evidence="1">Uncharacterized protein</fullName>
    </submittedName>
</protein>
<reference evidence="1 2" key="1">
    <citation type="journal article" date="2019" name="G3 (Bethesda)">
        <title>Sequencing of a Wild Apple (Malus baccata) Genome Unravels the Differences Between Cultivated and Wild Apple Species Regarding Disease Resistance and Cold Tolerance.</title>
        <authorList>
            <person name="Chen X."/>
        </authorList>
    </citation>
    <scope>NUCLEOTIDE SEQUENCE [LARGE SCALE GENOMIC DNA]</scope>
    <source>
        <strain evidence="2">cv. Shandingzi</strain>
        <tissue evidence="1">Leaves</tissue>
    </source>
</reference>
<evidence type="ECO:0000313" key="1">
    <source>
        <dbReference type="EMBL" id="TQD68981.1"/>
    </source>
</evidence>
<dbReference type="EMBL" id="VIEB01006105">
    <property type="protein sequence ID" value="TQD68981.1"/>
    <property type="molecule type" value="Genomic_DNA"/>
</dbReference>